<dbReference type="InterPro" id="IPR020476">
    <property type="entry name" value="Nudix_hydrolase"/>
</dbReference>
<comment type="caution">
    <text evidence="7">The sequence shown here is derived from an EMBL/GenBank/DDBJ whole genome shotgun (WGS) entry which is preliminary data.</text>
</comment>
<dbReference type="AlphaFoldDB" id="A0A3A9KFL6"/>
<protein>
    <submittedName>
        <fullName evidence="7">NUDIX hydrolase</fullName>
    </submittedName>
</protein>
<evidence type="ECO:0000313" key="7">
    <source>
        <dbReference type="EMBL" id="RKL68413.1"/>
    </source>
</evidence>
<evidence type="ECO:0000313" key="8">
    <source>
        <dbReference type="Proteomes" id="UP000281498"/>
    </source>
</evidence>
<dbReference type="EMBL" id="PDOE01000002">
    <property type="protein sequence ID" value="RKL68413.1"/>
    <property type="molecule type" value="Genomic_DNA"/>
</dbReference>
<keyword evidence="8" id="KW-1185">Reference proteome</keyword>
<dbReference type="PRINTS" id="PR00502">
    <property type="entry name" value="NUDIXFAMILY"/>
</dbReference>
<evidence type="ECO:0000256" key="1">
    <source>
        <dbReference type="ARBA" id="ARBA00001946"/>
    </source>
</evidence>
<name>A0A3A9KFL6_9BACI</name>
<comment type="similarity">
    <text evidence="2">Belongs to the Nudix hydrolase family.</text>
</comment>
<reference evidence="7 8" key="1">
    <citation type="submission" date="2017-10" db="EMBL/GenBank/DDBJ databases">
        <title>Bacillus sp. nov., a halophilic bacterium isolated from a Keqin Lake.</title>
        <authorList>
            <person name="Wang H."/>
        </authorList>
    </citation>
    <scope>NUCLEOTIDE SEQUENCE [LARGE SCALE GENOMIC DNA]</scope>
    <source>
        <strain evidence="7 8">KCTC 13187</strain>
    </source>
</reference>
<dbReference type="Pfam" id="PF00293">
    <property type="entry name" value="NUDIX"/>
    <property type="match status" value="1"/>
</dbReference>
<feature type="domain" description="Nudix hydrolase" evidence="6">
    <location>
        <begin position="1"/>
        <end position="126"/>
    </location>
</feature>
<keyword evidence="3" id="KW-0479">Metal-binding</keyword>
<keyword evidence="5" id="KW-0460">Magnesium</keyword>
<dbReference type="InterPro" id="IPR000086">
    <property type="entry name" value="NUDIX_hydrolase_dom"/>
</dbReference>
<dbReference type="PANTHER" id="PTHR43758">
    <property type="entry name" value="7,8-DIHYDRO-8-OXOGUANINE TRIPHOSPHATASE"/>
    <property type="match status" value="1"/>
</dbReference>
<dbReference type="Gene3D" id="3.90.79.10">
    <property type="entry name" value="Nucleoside Triphosphate Pyrophosphohydrolase"/>
    <property type="match status" value="1"/>
</dbReference>
<organism evidence="7 8">
    <name type="scientific">Salipaludibacillus neizhouensis</name>
    <dbReference type="NCBI Taxonomy" id="885475"/>
    <lineage>
        <taxon>Bacteria</taxon>
        <taxon>Bacillati</taxon>
        <taxon>Bacillota</taxon>
        <taxon>Bacilli</taxon>
        <taxon>Bacillales</taxon>
        <taxon>Bacillaceae</taxon>
    </lineage>
</organism>
<evidence type="ECO:0000256" key="5">
    <source>
        <dbReference type="ARBA" id="ARBA00022842"/>
    </source>
</evidence>
<evidence type="ECO:0000256" key="2">
    <source>
        <dbReference type="ARBA" id="ARBA00005582"/>
    </source>
</evidence>
<dbReference type="OrthoDB" id="9800186at2"/>
<dbReference type="GO" id="GO:0005737">
    <property type="term" value="C:cytoplasm"/>
    <property type="evidence" value="ECO:0007669"/>
    <property type="project" value="TreeGrafter"/>
</dbReference>
<dbReference type="PANTHER" id="PTHR43758:SF2">
    <property type="entry name" value="OXIDIZED PURINE NUCLEOSIDE TRIPHOSPHATE HYDROLASE"/>
    <property type="match status" value="1"/>
</dbReference>
<dbReference type="SUPFAM" id="SSF55811">
    <property type="entry name" value="Nudix"/>
    <property type="match status" value="1"/>
</dbReference>
<gene>
    <name evidence="7" type="ORF">CR203_08020</name>
</gene>
<dbReference type="RefSeq" id="WP_110938753.1">
    <property type="nucleotide sequence ID" value="NZ_KZ614147.1"/>
</dbReference>
<accession>A0A3A9KFL6</accession>
<comment type="cofactor">
    <cofactor evidence="1">
        <name>Mg(2+)</name>
        <dbReference type="ChEBI" id="CHEBI:18420"/>
    </cofactor>
</comment>
<dbReference type="Proteomes" id="UP000281498">
    <property type="component" value="Unassembled WGS sequence"/>
</dbReference>
<sequence length="160" mass="18219">MQRVTNCLLIRDGQVLMLKKPRRGRWSAPGGKMEKGESILESTIREYREETGLELIQPRLKGIFTMVIEEKQGQHEWMLFTFLAGDSAGKQFSASPEGDLSWIPMEDIAELPMIQGDYSIVEHALYGDGLIYGTFTYGENDTLLSYRLEAEGKPIQEYHV</sequence>
<dbReference type="PROSITE" id="PS51462">
    <property type="entry name" value="NUDIX"/>
    <property type="match status" value="1"/>
</dbReference>
<dbReference type="GO" id="GO:0046872">
    <property type="term" value="F:metal ion binding"/>
    <property type="evidence" value="ECO:0007669"/>
    <property type="project" value="UniProtKB-KW"/>
</dbReference>
<keyword evidence="4 7" id="KW-0378">Hydrolase</keyword>
<proteinExistence type="inferred from homology"/>
<evidence type="ECO:0000256" key="4">
    <source>
        <dbReference type="ARBA" id="ARBA00022801"/>
    </source>
</evidence>
<dbReference type="InterPro" id="IPR015797">
    <property type="entry name" value="NUDIX_hydrolase-like_dom_sf"/>
</dbReference>
<evidence type="ECO:0000259" key="6">
    <source>
        <dbReference type="PROSITE" id="PS51462"/>
    </source>
</evidence>
<evidence type="ECO:0000256" key="3">
    <source>
        <dbReference type="ARBA" id="ARBA00022723"/>
    </source>
</evidence>
<dbReference type="CDD" id="cd18886">
    <property type="entry name" value="NUDIX_MutT_Nudt1"/>
    <property type="match status" value="1"/>
</dbReference>
<dbReference type="GO" id="GO:0016818">
    <property type="term" value="F:hydrolase activity, acting on acid anhydrides, in phosphorus-containing anhydrides"/>
    <property type="evidence" value="ECO:0007669"/>
    <property type="project" value="TreeGrafter"/>
</dbReference>